<dbReference type="Proteomes" id="UP000481043">
    <property type="component" value="Unassembled WGS sequence"/>
</dbReference>
<evidence type="ECO:0000313" key="3">
    <source>
        <dbReference type="Proteomes" id="UP000481043"/>
    </source>
</evidence>
<keyword evidence="1" id="KW-0472">Membrane</keyword>
<comment type="caution">
    <text evidence="2">The sequence shown here is derived from an EMBL/GenBank/DDBJ whole genome shotgun (WGS) entry which is preliminary data.</text>
</comment>
<feature type="transmembrane region" description="Helical" evidence="1">
    <location>
        <begin position="6"/>
        <end position="30"/>
    </location>
</feature>
<sequence length="253" mass="29990">MNKYILVTGGLILFVVVGFPLLAFLLKLFFYFADLNHFKTGEAKDRALEYVEEKYDEEFVVTHVEYSKPLGEEGSFRIDLQSEQKPHLVFWVGMSSDLSNPDDNYKQELWNVQSNEWITPYILESFPESTKIISRISFDYTFHDLFTEHDSFNEIIESNEVDVTYLLTLVIFKDEVNIKEESQKLFNLWQTLQSKKFDHIMLDVRYTSTDFKKKDYENLDYSNFTVSLDTRFASFKPILKSEDIESRFNVREK</sequence>
<dbReference type="RefSeq" id="WP_163177644.1">
    <property type="nucleotide sequence ID" value="NZ_JAAIWM010000001.1"/>
</dbReference>
<accession>A0A6M0Q4M8</accession>
<dbReference type="AlphaFoldDB" id="A0A6M0Q4M8"/>
<evidence type="ECO:0000256" key="1">
    <source>
        <dbReference type="SAM" id="Phobius"/>
    </source>
</evidence>
<protein>
    <submittedName>
        <fullName evidence="2">Uncharacterized protein</fullName>
    </submittedName>
</protein>
<keyword evidence="3" id="KW-1185">Reference proteome</keyword>
<keyword evidence="1" id="KW-1133">Transmembrane helix</keyword>
<evidence type="ECO:0000313" key="2">
    <source>
        <dbReference type="EMBL" id="NEY70749.1"/>
    </source>
</evidence>
<keyword evidence="1" id="KW-0812">Transmembrane</keyword>
<organism evidence="2 3">
    <name type="scientific">Bacillus mesophilus</name>
    <dbReference type="NCBI Taxonomy" id="1808955"/>
    <lineage>
        <taxon>Bacteria</taxon>
        <taxon>Bacillati</taxon>
        <taxon>Bacillota</taxon>
        <taxon>Bacilli</taxon>
        <taxon>Bacillales</taxon>
        <taxon>Bacillaceae</taxon>
        <taxon>Bacillus</taxon>
    </lineage>
</organism>
<proteinExistence type="predicted"/>
<reference evidence="2 3" key="1">
    <citation type="submission" date="2020-02" db="EMBL/GenBank/DDBJ databases">
        <title>Bacillus aquiflavi sp. nov., isolated from yellow water of strong flavor Chinese baijiu in Yibin region of China.</title>
        <authorList>
            <person name="Xie J."/>
        </authorList>
    </citation>
    <scope>NUCLEOTIDE SEQUENCE [LARGE SCALE GENOMIC DNA]</scope>
    <source>
        <strain evidence="2 3">SA4</strain>
    </source>
</reference>
<name>A0A6M0Q4M8_9BACI</name>
<gene>
    <name evidence="2" type="ORF">G4D63_03240</name>
</gene>
<dbReference type="EMBL" id="JAAIWM010000001">
    <property type="protein sequence ID" value="NEY70749.1"/>
    <property type="molecule type" value="Genomic_DNA"/>
</dbReference>